<keyword evidence="4 7" id="KW-1133">Transmembrane helix</keyword>
<accession>A0A377KI44</accession>
<dbReference type="PANTHER" id="PTHR32347:SF23">
    <property type="entry name" value="BLL5650 PROTEIN"/>
    <property type="match status" value="1"/>
</dbReference>
<feature type="domain" description="LcnD-like C-terminal" evidence="8">
    <location>
        <begin position="355"/>
        <end position="438"/>
    </location>
</feature>
<protein>
    <submittedName>
        <fullName evidence="9">Bacteriocin export accessory protein</fullName>
    </submittedName>
</protein>
<feature type="transmembrane region" description="Helical" evidence="7">
    <location>
        <begin position="21"/>
        <end position="42"/>
    </location>
</feature>
<evidence type="ECO:0000256" key="5">
    <source>
        <dbReference type="ARBA" id="ARBA00023054"/>
    </source>
</evidence>
<dbReference type="Gene3D" id="2.40.30.170">
    <property type="match status" value="1"/>
</dbReference>
<evidence type="ECO:0000259" key="8">
    <source>
        <dbReference type="Pfam" id="PF25940"/>
    </source>
</evidence>
<dbReference type="AlphaFoldDB" id="A0A377KI44"/>
<dbReference type="Proteomes" id="UP000254070">
    <property type="component" value="Unassembled WGS sequence"/>
</dbReference>
<dbReference type="GO" id="GO:0030313">
    <property type="term" value="C:cell envelope"/>
    <property type="evidence" value="ECO:0007669"/>
    <property type="project" value="UniProtKB-SubCell"/>
</dbReference>
<dbReference type="RefSeq" id="WP_115234952.1">
    <property type="nucleotide sequence ID" value="NZ_UGIF01000002.1"/>
</dbReference>
<gene>
    <name evidence="9" type="primary">lcnD</name>
    <name evidence="9" type="ORF">NCTC8129_01044</name>
</gene>
<dbReference type="InterPro" id="IPR050465">
    <property type="entry name" value="UPF0194_transport"/>
</dbReference>
<evidence type="ECO:0000256" key="3">
    <source>
        <dbReference type="ARBA" id="ARBA00022692"/>
    </source>
</evidence>
<evidence type="ECO:0000313" key="10">
    <source>
        <dbReference type="Proteomes" id="UP000254070"/>
    </source>
</evidence>
<dbReference type="Pfam" id="PF25940">
    <property type="entry name" value="LcnD_C"/>
    <property type="match status" value="1"/>
</dbReference>
<evidence type="ECO:0000256" key="4">
    <source>
        <dbReference type="ARBA" id="ARBA00022989"/>
    </source>
</evidence>
<reference evidence="9 10" key="1">
    <citation type="submission" date="2018-06" db="EMBL/GenBank/DDBJ databases">
        <authorList>
            <consortium name="Pathogen Informatics"/>
            <person name="Doyle S."/>
        </authorList>
    </citation>
    <scope>NUCLEOTIDE SEQUENCE [LARGE SCALE GENOMIC DNA]</scope>
    <source>
        <strain evidence="9 10">NCTC8129</strain>
    </source>
</reference>
<evidence type="ECO:0000313" key="9">
    <source>
        <dbReference type="EMBL" id="STP28860.1"/>
    </source>
</evidence>
<name>A0A377KI44_9ENTE</name>
<dbReference type="PANTHER" id="PTHR32347">
    <property type="entry name" value="EFFLUX SYSTEM COMPONENT YKNX-RELATED"/>
    <property type="match status" value="1"/>
</dbReference>
<organism evidence="9 10">
    <name type="scientific">Enterococcus durans</name>
    <dbReference type="NCBI Taxonomy" id="53345"/>
    <lineage>
        <taxon>Bacteria</taxon>
        <taxon>Bacillati</taxon>
        <taxon>Bacillota</taxon>
        <taxon>Bacilli</taxon>
        <taxon>Lactobacillales</taxon>
        <taxon>Enterococcaceae</taxon>
        <taxon>Enterococcus</taxon>
    </lineage>
</organism>
<dbReference type="EMBL" id="UGIF01000002">
    <property type="protein sequence ID" value="STP28860.1"/>
    <property type="molecule type" value="Genomic_DNA"/>
</dbReference>
<keyword evidence="5" id="KW-0175">Coiled coil</keyword>
<dbReference type="InterPro" id="IPR058795">
    <property type="entry name" value="LcnD_C"/>
</dbReference>
<sequence>MNDIGNVKTSAELLAKKQGSTSAYIVYPFLFLLLFISVFLFWGKKETYIEVYGVLDTPGLSTKIVSPSNTVITKINIDNSSFIKKGDTLIEFDSTALKTEIDSINKNIKEKEEQLVYLNNFLDSVNKNANKIKDNKFGHQSKYKEYLNKIESYTIEDNIKYNEINHTNDKIRSIDNSINKKNTQINDYKNLIKYIDGEISSYTTSDLKIKESLAIFEEEAKNNNETLDFVKNTHKSATYTSIDALSAEILGLLDEKSQLSTLIETSHKQIKLNKLNFENVKNNVISEFELEKSNIETEFETEKQNLVKYESMLSKNTVIAPIDGTFEFSESIKVGSVVPEGTALGEMIRHDENLNANLNISIPSSEISNIYEGQKIRFTINSKNNSRKKVILGNIRSISVQPKQTENGNYYWAYADVKGDQDVLLHGLEGKVSIITGENTYKNIIVKKLFG</sequence>
<comment type="subcellular location">
    <subcellularLocation>
        <location evidence="1">Cell envelope</location>
    </subcellularLocation>
    <subcellularLocation>
        <location evidence="2">Membrane</location>
    </subcellularLocation>
</comment>
<evidence type="ECO:0000256" key="6">
    <source>
        <dbReference type="ARBA" id="ARBA00023136"/>
    </source>
</evidence>
<evidence type="ECO:0000256" key="2">
    <source>
        <dbReference type="ARBA" id="ARBA00004370"/>
    </source>
</evidence>
<proteinExistence type="predicted"/>
<keyword evidence="3 7" id="KW-0812">Transmembrane</keyword>
<evidence type="ECO:0000256" key="7">
    <source>
        <dbReference type="SAM" id="Phobius"/>
    </source>
</evidence>
<keyword evidence="6 7" id="KW-0472">Membrane</keyword>
<evidence type="ECO:0000256" key="1">
    <source>
        <dbReference type="ARBA" id="ARBA00004196"/>
    </source>
</evidence>